<dbReference type="Pfam" id="PF02687">
    <property type="entry name" value="FtsX"/>
    <property type="match status" value="1"/>
</dbReference>
<comment type="subcellular location">
    <subcellularLocation>
        <location evidence="1">Cell membrane</location>
        <topology evidence="1">Multi-pass membrane protein</topology>
    </subcellularLocation>
</comment>
<keyword evidence="4" id="KW-0812">Transmembrane</keyword>
<evidence type="ECO:0000259" key="7">
    <source>
        <dbReference type="Pfam" id="PF02687"/>
    </source>
</evidence>
<dbReference type="InterPro" id="IPR051447">
    <property type="entry name" value="Lipoprotein-release_system"/>
</dbReference>
<keyword evidence="6" id="KW-0472">Membrane</keyword>
<dbReference type="PANTHER" id="PTHR30489:SF0">
    <property type="entry name" value="LIPOPROTEIN-RELEASING SYSTEM TRANSMEMBRANE PROTEIN LOLE"/>
    <property type="match status" value="1"/>
</dbReference>
<dbReference type="OrthoDB" id="1451596at2"/>
<proteinExistence type="inferred from homology"/>
<keyword evidence="3" id="KW-1003">Cell membrane</keyword>
<reference evidence="9 10" key="1">
    <citation type="submission" date="2017-08" db="EMBL/GenBank/DDBJ databases">
        <title>The complete genome sequence of Maribacter sp. B1, isolated from deep-sea sediment.</title>
        <authorList>
            <person name="Wu Y.-H."/>
            <person name="Cheng H."/>
            <person name="Xu X.-W."/>
        </authorList>
    </citation>
    <scope>NUCLEOTIDE SEQUENCE [LARGE SCALE GENOMIC DNA]</scope>
    <source>
        <strain evidence="9 10">B1</strain>
    </source>
</reference>
<evidence type="ECO:0000313" key="10">
    <source>
        <dbReference type="Proteomes" id="UP000215244"/>
    </source>
</evidence>
<dbReference type="EMBL" id="CP022957">
    <property type="protein sequence ID" value="ASV31538.1"/>
    <property type="molecule type" value="Genomic_DNA"/>
</dbReference>
<dbReference type="Proteomes" id="UP000215244">
    <property type="component" value="Chromosome"/>
</dbReference>
<dbReference type="KEGG" id="marb:CJ263_15685"/>
<evidence type="ECO:0000313" key="9">
    <source>
        <dbReference type="EMBL" id="ASV31538.1"/>
    </source>
</evidence>
<evidence type="ECO:0000256" key="2">
    <source>
        <dbReference type="ARBA" id="ARBA00005236"/>
    </source>
</evidence>
<keyword evidence="5" id="KW-1133">Transmembrane helix</keyword>
<dbReference type="Pfam" id="PF12704">
    <property type="entry name" value="MacB_PCD"/>
    <property type="match status" value="1"/>
</dbReference>
<evidence type="ECO:0000256" key="5">
    <source>
        <dbReference type="ARBA" id="ARBA00022989"/>
    </source>
</evidence>
<protein>
    <submittedName>
        <fullName evidence="9">Uncharacterized protein</fullName>
    </submittedName>
</protein>
<sequence>MKTLLMIAWRNVWRNKLRSSIVIASVVLGIWSGLFIMAMVSGMNDQRLSSFINTNLSHIQIHNAGFQENFDKKDTIIGSNTLLKEIDTMSHVTAYTKRLVLQGMASTAHGNYGVKIMGIFPDKEKNVTDISEKLVQGTYLYKLKRNPIIIGEKLANKLGVKVNSKVVLNFQDSNNNTVSTGFRVEGIFKTINSSFDEENVFVKYDDLAPLVSLSGKYHEIAILCDNITETETVENQIKTNNSVESWDQLSPELGYAQEAMSNFIYIFMGIILLALAFGIVNTMLMAVLERKREIGMLLSVGMDKRKVFTMIILETLFLAFIAALLGVLLSIWTIEYFGRNGINLSAVAKGLESLGMGARVFTKLPFAMYVDITLMTLSVALIAAIIPARRALKLNPAEAVKAI</sequence>
<dbReference type="PANTHER" id="PTHR30489">
    <property type="entry name" value="LIPOPROTEIN-RELEASING SYSTEM TRANSMEMBRANE PROTEIN LOLE"/>
    <property type="match status" value="1"/>
</dbReference>
<evidence type="ECO:0000256" key="4">
    <source>
        <dbReference type="ARBA" id="ARBA00022692"/>
    </source>
</evidence>
<feature type="domain" description="ABC3 transporter permease C-terminal" evidence="7">
    <location>
        <begin position="266"/>
        <end position="396"/>
    </location>
</feature>
<evidence type="ECO:0000256" key="3">
    <source>
        <dbReference type="ARBA" id="ARBA00022475"/>
    </source>
</evidence>
<accession>A0A223V9A5</accession>
<dbReference type="AlphaFoldDB" id="A0A223V9A5"/>
<feature type="domain" description="MacB-like periplasmic core" evidence="8">
    <location>
        <begin position="20"/>
        <end position="239"/>
    </location>
</feature>
<dbReference type="InterPro" id="IPR025857">
    <property type="entry name" value="MacB_PCD"/>
</dbReference>
<dbReference type="GO" id="GO:0044874">
    <property type="term" value="P:lipoprotein localization to outer membrane"/>
    <property type="evidence" value="ECO:0007669"/>
    <property type="project" value="TreeGrafter"/>
</dbReference>
<keyword evidence="10" id="KW-1185">Reference proteome</keyword>
<organism evidence="9 10">
    <name type="scientific">Maribacter cobaltidurans</name>
    <dbReference type="NCBI Taxonomy" id="1178778"/>
    <lineage>
        <taxon>Bacteria</taxon>
        <taxon>Pseudomonadati</taxon>
        <taxon>Bacteroidota</taxon>
        <taxon>Flavobacteriia</taxon>
        <taxon>Flavobacteriales</taxon>
        <taxon>Flavobacteriaceae</taxon>
        <taxon>Maribacter</taxon>
    </lineage>
</organism>
<dbReference type="GO" id="GO:0098797">
    <property type="term" value="C:plasma membrane protein complex"/>
    <property type="evidence" value="ECO:0007669"/>
    <property type="project" value="TreeGrafter"/>
</dbReference>
<dbReference type="RefSeq" id="WP_094998140.1">
    <property type="nucleotide sequence ID" value="NZ_BMJL01000013.1"/>
</dbReference>
<evidence type="ECO:0000256" key="6">
    <source>
        <dbReference type="ARBA" id="ARBA00023136"/>
    </source>
</evidence>
<comment type="similarity">
    <text evidence="2">Belongs to the ABC-4 integral membrane protein family. LolC/E subfamily.</text>
</comment>
<name>A0A223V9A5_9FLAO</name>
<evidence type="ECO:0000256" key="1">
    <source>
        <dbReference type="ARBA" id="ARBA00004651"/>
    </source>
</evidence>
<evidence type="ECO:0000259" key="8">
    <source>
        <dbReference type="Pfam" id="PF12704"/>
    </source>
</evidence>
<dbReference type="InterPro" id="IPR003838">
    <property type="entry name" value="ABC3_permease_C"/>
</dbReference>
<gene>
    <name evidence="9" type="ORF">CJ263_15685</name>
</gene>